<organism evidence="1 2">
    <name type="scientific">Sutterella seckii</name>
    <dbReference type="NCBI Taxonomy" id="1944635"/>
    <lineage>
        <taxon>Bacteria</taxon>
        <taxon>Pseudomonadati</taxon>
        <taxon>Pseudomonadota</taxon>
        <taxon>Betaproteobacteria</taxon>
        <taxon>Burkholderiales</taxon>
        <taxon>Sutterellaceae</taxon>
        <taxon>Sutterella</taxon>
    </lineage>
</organism>
<accession>A0AAI9SD91</accession>
<dbReference type="EMBL" id="WEHW01000011">
    <property type="protein sequence ID" value="KAB7651673.1"/>
    <property type="molecule type" value="Genomic_DNA"/>
</dbReference>
<keyword evidence="2" id="KW-1185">Reference proteome</keyword>
<protein>
    <submittedName>
        <fullName evidence="1">PbsX family transcriptional regulator</fullName>
    </submittedName>
</protein>
<dbReference type="InterPro" id="IPR039052">
    <property type="entry name" value="Antitox_PemI-like"/>
</dbReference>
<dbReference type="SUPFAM" id="SSF89447">
    <property type="entry name" value="AbrB/MazE/MraZ-like"/>
    <property type="match status" value="1"/>
</dbReference>
<dbReference type="GO" id="GO:0097351">
    <property type="term" value="F:toxin sequestering activity"/>
    <property type="evidence" value="ECO:0007669"/>
    <property type="project" value="InterPro"/>
</dbReference>
<sequence length="81" mass="9364">MQTSLKQWGNSIAVRIPQALLEQGHFQKDDMFDIKICNNEIVLKRIISSRQKKLETMLSKITPQNIHERMDFGAPIGKELL</sequence>
<reference evidence="1 2" key="1">
    <citation type="submission" date="2019-10" db="EMBL/GenBank/DDBJ databases">
        <title>Genome diversity of Sutterella seckii.</title>
        <authorList>
            <person name="Chaplin A.V."/>
            <person name="Sokolova S.R."/>
            <person name="Mosin K.A."/>
            <person name="Ivanova E.L."/>
            <person name="Kochetkova T.O."/>
            <person name="Goltsov A.Y."/>
            <person name="Trofimov D.Y."/>
            <person name="Efimov B.A."/>
        </authorList>
    </citation>
    <scope>NUCLEOTIDE SEQUENCE [LARGE SCALE GENOMIC DNA]</scope>
    <source>
        <strain evidence="1 2">ASD3426</strain>
    </source>
</reference>
<evidence type="ECO:0000313" key="2">
    <source>
        <dbReference type="Proteomes" id="UP000469462"/>
    </source>
</evidence>
<evidence type="ECO:0000313" key="1">
    <source>
        <dbReference type="EMBL" id="KAB7651673.1"/>
    </source>
</evidence>
<dbReference type="PANTHER" id="PTHR40516">
    <property type="entry name" value="ANTITOXIN CHPS-RELATED"/>
    <property type="match status" value="1"/>
</dbReference>
<proteinExistence type="predicted"/>
<dbReference type="AlphaFoldDB" id="A0AAI9SD91"/>
<gene>
    <name evidence="1" type="ORF">GBM96_04680</name>
</gene>
<dbReference type="InterPro" id="IPR037914">
    <property type="entry name" value="SpoVT-AbrB_sf"/>
</dbReference>
<name>A0AAI9SD91_9BURK</name>
<comment type="caution">
    <text evidence="1">The sequence shown here is derived from an EMBL/GenBank/DDBJ whole genome shotgun (WGS) entry which is preliminary data.</text>
</comment>
<dbReference type="PANTHER" id="PTHR40516:SF1">
    <property type="entry name" value="ANTITOXIN CHPS-RELATED"/>
    <property type="match status" value="1"/>
</dbReference>
<dbReference type="Gene3D" id="2.10.260.10">
    <property type="match status" value="1"/>
</dbReference>
<dbReference type="Proteomes" id="UP000469462">
    <property type="component" value="Unassembled WGS sequence"/>
</dbReference>
<dbReference type="RefSeq" id="WP_139687241.1">
    <property type="nucleotide sequence ID" value="NZ_WEHW01000011.1"/>
</dbReference>